<dbReference type="PROSITE" id="PS50878">
    <property type="entry name" value="RT_POL"/>
    <property type="match status" value="1"/>
</dbReference>
<dbReference type="SUPFAM" id="SSF56672">
    <property type="entry name" value="DNA/RNA polymerases"/>
    <property type="match status" value="1"/>
</dbReference>
<gene>
    <name evidence="9" type="ORF">WJM97_21800</name>
</gene>
<organism evidence="9 10">
    <name type="scientific">Okeanomitos corallinicola TIOX110</name>
    <dbReference type="NCBI Taxonomy" id="3133117"/>
    <lineage>
        <taxon>Bacteria</taxon>
        <taxon>Bacillati</taxon>
        <taxon>Cyanobacteriota</taxon>
        <taxon>Cyanophyceae</taxon>
        <taxon>Nostocales</taxon>
        <taxon>Aphanizomenonaceae</taxon>
        <taxon>Okeanomitos</taxon>
    </lineage>
</organism>
<dbReference type="RefSeq" id="WP_353930869.1">
    <property type="nucleotide sequence ID" value="NZ_CP150886.1"/>
</dbReference>
<reference evidence="9 10" key="1">
    <citation type="submission" date="2024-04" db="EMBL/GenBank/DDBJ databases">
        <title>Okeanomitos corallinicola gen. &amp; sp. nov. (Nostocales, Cyanobacteria), a new toxic marine heterocyst-forming cyanobacterium from a coral reef.</title>
        <authorList>
            <person name="Li H."/>
            <person name="Li R."/>
            <person name="Kang J."/>
            <person name="Hii K.S."/>
            <person name="Mohamed H.F."/>
            <person name="Xu X."/>
            <person name="Luo Z."/>
        </authorList>
    </citation>
    <scope>NUCLEOTIDE SEQUENCE [LARGE SCALE GENOMIC DNA]</scope>
    <source>
        <strain evidence="9 10">TIOX110</strain>
    </source>
</reference>
<feature type="domain" description="Reverse transcriptase" evidence="8">
    <location>
        <begin position="1"/>
        <end position="243"/>
    </location>
</feature>
<dbReference type="CDD" id="cd03487">
    <property type="entry name" value="RT_Bac_retron_II"/>
    <property type="match status" value="1"/>
</dbReference>
<keyword evidence="4" id="KW-0460">Magnesium</keyword>
<dbReference type="PRINTS" id="PR00866">
    <property type="entry name" value="RNADNAPOLMS"/>
</dbReference>
<evidence type="ECO:0000256" key="4">
    <source>
        <dbReference type="ARBA" id="ARBA00022842"/>
    </source>
</evidence>
<evidence type="ECO:0000259" key="8">
    <source>
        <dbReference type="PROSITE" id="PS50878"/>
    </source>
</evidence>
<dbReference type="Pfam" id="PF00078">
    <property type="entry name" value="RVT_1"/>
    <property type="match status" value="1"/>
</dbReference>
<dbReference type="EC" id="2.7.7.49" evidence="9"/>
<evidence type="ECO:0000313" key="10">
    <source>
        <dbReference type="Proteomes" id="UP001483337"/>
    </source>
</evidence>
<dbReference type="EMBL" id="CP150886">
    <property type="protein sequence ID" value="WZB87959.1"/>
    <property type="molecule type" value="Genomic_DNA"/>
</dbReference>
<keyword evidence="1 9" id="KW-0808">Transferase</keyword>
<accession>A0ABZ2URP4</accession>
<dbReference type="InterPro" id="IPR000477">
    <property type="entry name" value="RT_dom"/>
</dbReference>
<evidence type="ECO:0000256" key="1">
    <source>
        <dbReference type="ARBA" id="ARBA00022679"/>
    </source>
</evidence>
<evidence type="ECO:0000256" key="3">
    <source>
        <dbReference type="ARBA" id="ARBA00022723"/>
    </source>
</evidence>
<evidence type="ECO:0000256" key="6">
    <source>
        <dbReference type="ARBA" id="ARBA00023118"/>
    </source>
</evidence>
<keyword evidence="2 9" id="KW-0548">Nucleotidyltransferase</keyword>
<evidence type="ECO:0000256" key="7">
    <source>
        <dbReference type="ARBA" id="ARBA00034120"/>
    </source>
</evidence>
<name>A0ABZ2URP4_9CYAN</name>
<keyword evidence="10" id="KW-1185">Reference proteome</keyword>
<evidence type="ECO:0000313" key="9">
    <source>
        <dbReference type="EMBL" id="WZB87959.1"/>
    </source>
</evidence>
<keyword evidence="5 9" id="KW-0695">RNA-directed DNA polymerase</keyword>
<sequence>MPKSKKTKYKLDQSPFYYLQTKKKLANLLNLKLTNLKQLTLSKDLYTEKEFFDPQRNKPRLVEKPKPELKQVQKCIEELLKRIEIPNYIHGPAKGCSYVSNAKAHINSLEVRSLDIKKYFPSTASKRIYWFFHKRMKCSSDVAGILTKLSSYKEHLPTGSPLSPLLSYFAHIDMWEEINEIVELAGCTLTVYVDDVTISGTHVSDKLIWQIKKKFHGYGLLSNDTKEKDYRGKKSSEVTGVIIKKGILKLPNRQHKKMYEIRKEICAEPDIHKRNKLQEQLKGLRSNERQIKNANDIQADKT</sequence>
<keyword evidence="3" id="KW-0479">Metal-binding</keyword>
<dbReference type="InterPro" id="IPR000123">
    <property type="entry name" value="Reverse_transcriptase_msDNA"/>
</dbReference>
<evidence type="ECO:0000256" key="5">
    <source>
        <dbReference type="ARBA" id="ARBA00022918"/>
    </source>
</evidence>
<proteinExistence type="inferred from homology"/>
<dbReference type="GO" id="GO:0003964">
    <property type="term" value="F:RNA-directed DNA polymerase activity"/>
    <property type="evidence" value="ECO:0007669"/>
    <property type="project" value="UniProtKB-KW"/>
</dbReference>
<dbReference type="InterPro" id="IPR043502">
    <property type="entry name" value="DNA/RNA_pol_sf"/>
</dbReference>
<protein>
    <submittedName>
        <fullName evidence="9">Reverse transcriptase family protein</fullName>
        <ecNumber evidence="9">2.7.7.49</ecNumber>
    </submittedName>
</protein>
<evidence type="ECO:0000256" key="2">
    <source>
        <dbReference type="ARBA" id="ARBA00022695"/>
    </source>
</evidence>
<keyword evidence="6" id="KW-0051">Antiviral defense</keyword>
<dbReference type="Proteomes" id="UP001483337">
    <property type="component" value="Chromosome"/>
</dbReference>
<comment type="similarity">
    <text evidence="7">Belongs to the bacterial reverse transcriptase family.</text>
</comment>